<evidence type="ECO:0000256" key="2">
    <source>
        <dbReference type="ARBA" id="ARBA00004922"/>
    </source>
</evidence>
<evidence type="ECO:0000259" key="12">
    <source>
        <dbReference type="Pfam" id="PF02434"/>
    </source>
</evidence>
<dbReference type="PANTHER" id="PTHR23033:SF14">
    <property type="entry name" value="GLYCOPROTEIN-N-ACETYLGALACTOSAMINE 3-BETA-GALACTOSYLTRANSFERASE 1-RELATED"/>
    <property type="match status" value="1"/>
</dbReference>
<comment type="subcellular location">
    <subcellularLocation>
        <location evidence="1">Membrane</location>
        <topology evidence="1">Single-pass type II membrane protein</topology>
    </subcellularLocation>
</comment>
<sequence>MTSPATLETRARHVRDTWGKRCDVLLFASDYKNDKFPTINITAPHGRDHLLMKTTKTFDYVYTHHRDQADWFLKADDDTYVIMENLRHMLTPYNPQEALSFGHAFITTAQFFRWVHSVIETINHINPLT</sequence>
<keyword evidence="10" id="KW-1133">Transmembrane helix</keyword>
<evidence type="ECO:0000256" key="8">
    <source>
        <dbReference type="ARBA" id="ARBA00022741"/>
    </source>
</evidence>
<comment type="similarity">
    <text evidence="3">Belongs to the glycosyltransferase 31 family. Beta3-Gal-T subfamily.</text>
</comment>
<keyword evidence="7" id="KW-0812">Transmembrane</keyword>
<proteinExistence type="inferred from homology"/>
<keyword evidence="11" id="KW-0472">Membrane</keyword>
<evidence type="ECO:0000256" key="10">
    <source>
        <dbReference type="ARBA" id="ARBA00022989"/>
    </source>
</evidence>
<comment type="pathway">
    <text evidence="2">Protein modification; protein glycosylation.</text>
</comment>
<dbReference type="GO" id="GO:0000166">
    <property type="term" value="F:nucleotide binding"/>
    <property type="evidence" value="ECO:0007669"/>
    <property type="project" value="UniProtKB-KW"/>
</dbReference>
<evidence type="ECO:0000256" key="11">
    <source>
        <dbReference type="ARBA" id="ARBA00023136"/>
    </source>
</evidence>
<feature type="domain" description="Fringe-like glycosyltransferase" evidence="12">
    <location>
        <begin position="8"/>
        <end position="107"/>
    </location>
</feature>
<evidence type="ECO:0000256" key="4">
    <source>
        <dbReference type="ARBA" id="ARBA00012557"/>
    </source>
</evidence>
<gene>
    <name evidence="13" type="ORF">NP493_26g07050</name>
</gene>
<keyword evidence="6" id="KW-0808">Transferase</keyword>
<dbReference type="AlphaFoldDB" id="A0AAD9PD74"/>
<keyword evidence="9" id="KW-0735">Signal-anchor</keyword>
<dbReference type="GO" id="GO:0016263">
    <property type="term" value="F:glycoprotein-N-acetylgalactosamine 3-beta-galactosyltransferase activity"/>
    <property type="evidence" value="ECO:0007669"/>
    <property type="project" value="UniProtKB-EC"/>
</dbReference>
<protein>
    <recommendedName>
        <fullName evidence="4">N-acetylgalactosaminide beta-1,3-galactosyltransferase</fullName>
        <ecNumber evidence="4">2.4.1.122</ecNumber>
    </recommendedName>
</protein>
<evidence type="ECO:0000313" key="14">
    <source>
        <dbReference type="Proteomes" id="UP001209878"/>
    </source>
</evidence>
<dbReference type="GO" id="GO:0016020">
    <property type="term" value="C:membrane"/>
    <property type="evidence" value="ECO:0007669"/>
    <property type="project" value="UniProtKB-SubCell"/>
</dbReference>
<keyword evidence="5" id="KW-0328">Glycosyltransferase</keyword>
<evidence type="ECO:0000256" key="7">
    <source>
        <dbReference type="ARBA" id="ARBA00022692"/>
    </source>
</evidence>
<evidence type="ECO:0000256" key="1">
    <source>
        <dbReference type="ARBA" id="ARBA00004606"/>
    </source>
</evidence>
<dbReference type="InterPro" id="IPR003378">
    <property type="entry name" value="Fringe-like_glycosylTrfase"/>
</dbReference>
<name>A0AAD9PD74_RIDPI</name>
<evidence type="ECO:0000313" key="13">
    <source>
        <dbReference type="EMBL" id="KAK2192622.1"/>
    </source>
</evidence>
<dbReference type="Gene3D" id="3.90.550.50">
    <property type="match status" value="1"/>
</dbReference>
<dbReference type="EMBL" id="JAODUO010000027">
    <property type="protein sequence ID" value="KAK2192622.1"/>
    <property type="molecule type" value="Genomic_DNA"/>
</dbReference>
<evidence type="ECO:0000256" key="3">
    <source>
        <dbReference type="ARBA" id="ARBA00006462"/>
    </source>
</evidence>
<reference evidence="13" key="1">
    <citation type="journal article" date="2023" name="Mol. Biol. Evol.">
        <title>Third-Generation Sequencing Reveals the Adaptive Role of the Epigenome in Three Deep-Sea Polychaetes.</title>
        <authorList>
            <person name="Perez M."/>
            <person name="Aroh O."/>
            <person name="Sun Y."/>
            <person name="Lan Y."/>
            <person name="Juniper S.K."/>
            <person name="Young C.R."/>
            <person name="Angers B."/>
            <person name="Qian P.Y."/>
        </authorList>
    </citation>
    <scope>NUCLEOTIDE SEQUENCE</scope>
    <source>
        <strain evidence="13">R07B-5</strain>
    </source>
</reference>
<keyword evidence="14" id="KW-1185">Reference proteome</keyword>
<dbReference type="Proteomes" id="UP001209878">
    <property type="component" value="Unassembled WGS sequence"/>
</dbReference>
<dbReference type="EC" id="2.4.1.122" evidence="4"/>
<comment type="caution">
    <text evidence="13">The sequence shown here is derived from an EMBL/GenBank/DDBJ whole genome shotgun (WGS) entry which is preliminary data.</text>
</comment>
<organism evidence="13 14">
    <name type="scientific">Ridgeia piscesae</name>
    <name type="common">Tubeworm</name>
    <dbReference type="NCBI Taxonomy" id="27915"/>
    <lineage>
        <taxon>Eukaryota</taxon>
        <taxon>Metazoa</taxon>
        <taxon>Spiralia</taxon>
        <taxon>Lophotrochozoa</taxon>
        <taxon>Annelida</taxon>
        <taxon>Polychaeta</taxon>
        <taxon>Sedentaria</taxon>
        <taxon>Canalipalpata</taxon>
        <taxon>Sabellida</taxon>
        <taxon>Siboglinidae</taxon>
        <taxon>Ridgeia</taxon>
    </lineage>
</organism>
<accession>A0AAD9PD74</accession>
<evidence type="ECO:0000256" key="5">
    <source>
        <dbReference type="ARBA" id="ARBA00022676"/>
    </source>
</evidence>
<dbReference type="PANTHER" id="PTHR23033">
    <property type="entry name" value="BETA1,3-GALACTOSYLTRANSFERASE"/>
    <property type="match status" value="1"/>
</dbReference>
<dbReference type="Pfam" id="PF02434">
    <property type="entry name" value="Fringe"/>
    <property type="match status" value="1"/>
</dbReference>
<keyword evidence="8" id="KW-0547">Nucleotide-binding</keyword>
<evidence type="ECO:0000256" key="9">
    <source>
        <dbReference type="ARBA" id="ARBA00022968"/>
    </source>
</evidence>
<dbReference type="InterPro" id="IPR026050">
    <property type="entry name" value="C1GALT1/C1GALT1_chp1"/>
</dbReference>
<evidence type="ECO:0000256" key="6">
    <source>
        <dbReference type="ARBA" id="ARBA00022679"/>
    </source>
</evidence>